<dbReference type="AlphaFoldDB" id="A0A484BD25"/>
<accession>A0A484BD25</accession>
<feature type="transmembrane region" description="Helical" evidence="1">
    <location>
        <begin position="157"/>
        <end position="177"/>
    </location>
</feature>
<feature type="transmembrane region" description="Helical" evidence="1">
    <location>
        <begin position="78"/>
        <end position="102"/>
    </location>
</feature>
<evidence type="ECO:0000256" key="1">
    <source>
        <dbReference type="SAM" id="Phobius"/>
    </source>
</evidence>
<evidence type="ECO:0008006" key="4">
    <source>
        <dbReference type="Google" id="ProtNLM"/>
    </source>
</evidence>
<name>A0A484BD25_DRONA</name>
<feature type="transmembrane region" description="Helical" evidence="1">
    <location>
        <begin position="291"/>
        <end position="313"/>
    </location>
</feature>
<feature type="transmembrane region" description="Helical" evidence="1">
    <location>
        <begin position="123"/>
        <end position="145"/>
    </location>
</feature>
<dbReference type="OMA" id="LTGYQMH"/>
<evidence type="ECO:0000313" key="2">
    <source>
        <dbReference type="EMBL" id="TDG45910.1"/>
    </source>
</evidence>
<keyword evidence="3" id="KW-1185">Reference proteome</keyword>
<keyword evidence="1" id="KW-0472">Membrane</keyword>
<gene>
    <name evidence="2" type="ORF">AWZ03_007630</name>
</gene>
<comment type="caution">
    <text evidence="2">The sequence shown here is derived from an EMBL/GenBank/DDBJ whole genome shotgun (WGS) entry which is preliminary data.</text>
</comment>
<keyword evidence="1" id="KW-1133">Transmembrane helix</keyword>
<proteinExistence type="predicted"/>
<reference evidence="2 3" key="1">
    <citation type="journal article" date="2019" name="J. Hered.">
        <title>An Improved Genome Assembly for Drosophila navojoa, the Basal Species in the mojavensis Cluster.</title>
        <authorList>
            <person name="Vanderlinde T."/>
            <person name="Dupim E.G."/>
            <person name="Nazario-Yepiz N.O."/>
            <person name="Carvalho A.B."/>
        </authorList>
    </citation>
    <scope>NUCLEOTIDE SEQUENCE [LARGE SCALE GENOMIC DNA]</scope>
    <source>
        <strain evidence="2">Navoj_Jal97</strain>
        <tissue evidence="2">Whole organism</tissue>
    </source>
</reference>
<evidence type="ECO:0000313" key="3">
    <source>
        <dbReference type="Proteomes" id="UP000295192"/>
    </source>
</evidence>
<dbReference type="Proteomes" id="UP000295192">
    <property type="component" value="Unassembled WGS sequence"/>
</dbReference>
<organism evidence="2 3">
    <name type="scientific">Drosophila navojoa</name>
    <name type="common">Fruit fly</name>
    <dbReference type="NCBI Taxonomy" id="7232"/>
    <lineage>
        <taxon>Eukaryota</taxon>
        <taxon>Metazoa</taxon>
        <taxon>Ecdysozoa</taxon>
        <taxon>Arthropoda</taxon>
        <taxon>Hexapoda</taxon>
        <taxon>Insecta</taxon>
        <taxon>Pterygota</taxon>
        <taxon>Neoptera</taxon>
        <taxon>Endopterygota</taxon>
        <taxon>Diptera</taxon>
        <taxon>Brachycera</taxon>
        <taxon>Muscomorpha</taxon>
        <taxon>Ephydroidea</taxon>
        <taxon>Drosophilidae</taxon>
        <taxon>Drosophila</taxon>
    </lineage>
</organism>
<feature type="transmembrane region" description="Helical" evidence="1">
    <location>
        <begin position="255"/>
        <end position="276"/>
    </location>
</feature>
<dbReference type="EMBL" id="LSRL02000068">
    <property type="protein sequence ID" value="TDG45910.1"/>
    <property type="molecule type" value="Genomic_DNA"/>
</dbReference>
<protein>
    <recommendedName>
        <fullName evidence="4">Gustatory receptor</fullName>
    </recommendedName>
</protein>
<feature type="transmembrane region" description="Helical" evidence="1">
    <location>
        <begin position="37"/>
        <end position="58"/>
    </location>
</feature>
<sequence length="410" mass="46629">MNNLRVLRSANVLLLLTGYQMHWFDSKQQRYRISLPGVVNVFVLACIYAACFAQHFQSSAVLKTLLDVSPFLSGLTRLQLLLSVKVFSYAVYASVRAVGVANELTVSLPMTSFSGRRSVVKELIAYGLLGSTFVVLFSFGLYIGYEMDFKLPPLKDIMIGAALFLPHLVLAGALRFYNIFAWLTRERLAQLQTDVDELLTLSQVRTELQLVAGGSNAPDPAAAPTHLDNLLSQCEQLQLLAKHFSDFFESMQHSLLLLLGFNAHCLLFGFYSYVYYSSTWHILFSDRQQRVFYAGNACIYACIGCDYACLLLAQTLLEQQRLRFWTCLSERLAQSSALAKPMRRVVKNMRDILSDAFRFKFLSFWRFDLANFILLLLLQILIIALIVIYHYLNDAILLTNERFDSNDDDE</sequence>
<keyword evidence="1" id="KW-0812">Transmembrane</keyword>
<feature type="transmembrane region" description="Helical" evidence="1">
    <location>
        <begin position="369"/>
        <end position="392"/>
    </location>
</feature>
<dbReference type="OrthoDB" id="7849139at2759"/>